<evidence type="ECO:0000313" key="3">
    <source>
        <dbReference type="Proteomes" id="UP000781958"/>
    </source>
</evidence>
<organism evidence="2 3">
    <name type="scientific">Azospirillum rugosum</name>
    <dbReference type="NCBI Taxonomy" id="416170"/>
    <lineage>
        <taxon>Bacteria</taxon>
        <taxon>Pseudomonadati</taxon>
        <taxon>Pseudomonadota</taxon>
        <taxon>Alphaproteobacteria</taxon>
        <taxon>Rhodospirillales</taxon>
        <taxon>Azospirillaceae</taxon>
        <taxon>Azospirillum</taxon>
    </lineage>
</organism>
<sequence length="213" mass="21901">MTMTGTIREVAGAAVGAGCRRRSAGLMLAVLLLAGCPGTAVPPETQTASPARTAAAVPPVPRTKPKPPPLAVATAKDAAASPAVTGPTTGATAGTVAVTGAEVAALPANPMISDPAGRKTPTNLSPDTLVGLDQLQTRRLLGTPAATEEAPPAKVWHYAKGDCTLKVFFFMDMTSSQDFRALSYDLKSSDNVPDVDKRCFAQLLAQGWDVPHD</sequence>
<evidence type="ECO:0000313" key="2">
    <source>
        <dbReference type="EMBL" id="MBP2290499.1"/>
    </source>
</evidence>
<dbReference type="EMBL" id="JAGINP010000001">
    <property type="protein sequence ID" value="MBP2290499.1"/>
    <property type="molecule type" value="Genomic_DNA"/>
</dbReference>
<comment type="caution">
    <text evidence="2">The sequence shown here is derived from an EMBL/GenBank/DDBJ whole genome shotgun (WGS) entry which is preliminary data.</text>
</comment>
<feature type="region of interest" description="Disordered" evidence="1">
    <location>
        <begin position="42"/>
        <end position="70"/>
    </location>
</feature>
<gene>
    <name evidence="2" type="ORF">J2851_000236</name>
</gene>
<protein>
    <recommendedName>
        <fullName evidence="4">SmpA / OmlA family protein</fullName>
    </recommendedName>
</protein>
<keyword evidence="3" id="KW-1185">Reference proteome</keyword>
<evidence type="ECO:0008006" key="4">
    <source>
        <dbReference type="Google" id="ProtNLM"/>
    </source>
</evidence>
<feature type="compositionally biased region" description="Pro residues" evidence="1">
    <location>
        <begin position="58"/>
        <end position="70"/>
    </location>
</feature>
<dbReference type="Proteomes" id="UP000781958">
    <property type="component" value="Unassembled WGS sequence"/>
</dbReference>
<evidence type="ECO:0000256" key="1">
    <source>
        <dbReference type="SAM" id="MobiDB-lite"/>
    </source>
</evidence>
<name>A0ABS4SD49_9PROT</name>
<reference evidence="2 3" key="1">
    <citation type="submission" date="2021-03" db="EMBL/GenBank/DDBJ databases">
        <title>Genomic Encyclopedia of Type Strains, Phase III (KMG-III): the genomes of soil and plant-associated and newly described type strains.</title>
        <authorList>
            <person name="Whitman W."/>
        </authorList>
    </citation>
    <scope>NUCLEOTIDE SEQUENCE [LARGE SCALE GENOMIC DNA]</scope>
    <source>
        <strain evidence="2 3">IMMIB AFH-6</strain>
    </source>
</reference>
<proteinExistence type="predicted"/>
<accession>A0ABS4SD49</accession>